<evidence type="ECO:0000256" key="1">
    <source>
        <dbReference type="ARBA" id="ARBA00004761"/>
    </source>
</evidence>
<sequence length="218" mass="23330">MKHPLVDTFRESKLIAIIREVDRRDIVETVAALLAGGISCVEVTFDHTGSAGIRNTLDCLDAIRERFAEQVILGAGTVLSPGEVELAEKHNARFIISPNTDPAVIRTAKEAGMLSMPGALTPSEITSAYEAGADIVKLYPIDILGVGYVKAVKGPLKHIPMSAVGGITPGNVREFLDSGALCVGIGGNLVNCRLTENKKFLEIQLQAKAFCDKIKQAY</sequence>
<dbReference type="PANTHER" id="PTHR30246">
    <property type="entry name" value="2-KETO-3-DEOXY-6-PHOSPHOGLUCONATE ALDOLASE"/>
    <property type="match status" value="1"/>
</dbReference>
<accession>A0A949JYE4</accession>
<dbReference type="Gene3D" id="3.20.20.70">
    <property type="entry name" value="Aldolase class I"/>
    <property type="match status" value="1"/>
</dbReference>
<dbReference type="NCBIfam" id="TIGR01182">
    <property type="entry name" value="eda"/>
    <property type="match status" value="1"/>
</dbReference>
<reference evidence="6" key="1">
    <citation type="submission" date="2021-06" db="EMBL/GenBank/DDBJ databases">
        <title>Description of novel taxa of the family Lachnospiraceae.</title>
        <authorList>
            <person name="Chaplin A.V."/>
            <person name="Sokolova S.R."/>
            <person name="Pikina A.P."/>
            <person name="Korzhanova M."/>
            <person name="Belova V."/>
            <person name="Korostin D."/>
            <person name="Efimov B.A."/>
        </authorList>
    </citation>
    <scope>NUCLEOTIDE SEQUENCE</scope>
    <source>
        <strain evidence="6">ASD5720</strain>
    </source>
</reference>
<evidence type="ECO:0000256" key="2">
    <source>
        <dbReference type="ARBA" id="ARBA00006906"/>
    </source>
</evidence>
<evidence type="ECO:0000313" key="7">
    <source>
        <dbReference type="Proteomes" id="UP000712157"/>
    </source>
</evidence>
<dbReference type="AlphaFoldDB" id="A0A949JYE4"/>
<keyword evidence="5" id="KW-0119">Carbohydrate metabolism</keyword>
<evidence type="ECO:0000256" key="3">
    <source>
        <dbReference type="ARBA" id="ARBA00011233"/>
    </source>
</evidence>
<keyword evidence="4" id="KW-0456">Lyase</keyword>
<dbReference type="GO" id="GO:0016829">
    <property type="term" value="F:lyase activity"/>
    <property type="evidence" value="ECO:0007669"/>
    <property type="project" value="UniProtKB-KW"/>
</dbReference>
<dbReference type="RefSeq" id="WP_238722019.1">
    <property type="nucleotide sequence ID" value="NZ_JAHQCW010000021.1"/>
</dbReference>
<comment type="pathway">
    <text evidence="1">Carbohydrate acid metabolism.</text>
</comment>
<keyword evidence="7" id="KW-1185">Reference proteome</keyword>
<name>A0A949JYE4_9FIRM</name>
<evidence type="ECO:0000313" key="6">
    <source>
        <dbReference type="EMBL" id="MBU9737498.1"/>
    </source>
</evidence>
<evidence type="ECO:0000256" key="5">
    <source>
        <dbReference type="ARBA" id="ARBA00023277"/>
    </source>
</evidence>
<dbReference type="InterPro" id="IPR000887">
    <property type="entry name" value="Aldlse_KDPG_KHG"/>
</dbReference>
<protein>
    <submittedName>
        <fullName evidence="6">Bifunctional 4-hydroxy-2-oxoglutarate aldolase/2-dehydro-3-deoxy-phosphogluconate aldolase</fullName>
    </submittedName>
</protein>
<dbReference type="InterPro" id="IPR013785">
    <property type="entry name" value="Aldolase_TIM"/>
</dbReference>
<comment type="caution">
    <text evidence="6">The sequence shown here is derived from an EMBL/GenBank/DDBJ whole genome shotgun (WGS) entry which is preliminary data.</text>
</comment>
<comment type="similarity">
    <text evidence="2">Belongs to the KHG/KDPG aldolase family.</text>
</comment>
<dbReference type="EMBL" id="JAHQCW010000021">
    <property type="protein sequence ID" value="MBU9737498.1"/>
    <property type="molecule type" value="Genomic_DNA"/>
</dbReference>
<dbReference type="CDD" id="cd00452">
    <property type="entry name" value="KDPG_aldolase"/>
    <property type="match status" value="1"/>
</dbReference>
<comment type="subunit">
    <text evidence="3">Homotrimer.</text>
</comment>
<gene>
    <name evidence="6" type="ORF">KTH89_13190</name>
</gene>
<evidence type="ECO:0000256" key="4">
    <source>
        <dbReference type="ARBA" id="ARBA00023239"/>
    </source>
</evidence>
<dbReference type="SUPFAM" id="SSF51569">
    <property type="entry name" value="Aldolase"/>
    <property type="match status" value="1"/>
</dbReference>
<proteinExistence type="inferred from homology"/>
<dbReference type="Proteomes" id="UP000712157">
    <property type="component" value="Unassembled WGS sequence"/>
</dbReference>
<dbReference type="PANTHER" id="PTHR30246:SF1">
    <property type="entry name" value="2-DEHYDRO-3-DEOXY-6-PHOSPHOGALACTONATE ALDOLASE-RELATED"/>
    <property type="match status" value="1"/>
</dbReference>
<organism evidence="6 7">
    <name type="scientific">Diplocloster agilis</name>
    <dbReference type="NCBI Taxonomy" id="2850323"/>
    <lineage>
        <taxon>Bacteria</taxon>
        <taxon>Bacillati</taxon>
        <taxon>Bacillota</taxon>
        <taxon>Clostridia</taxon>
        <taxon>Lachnospirales</taxon>
        <taxon>Lachnospiraceae</taxon>
        <taxon>Diplocloster</taxon>
    </lineage>
</organism>
<dbReference type="Pfam" id="PF01081">
    <property type="entry name" value="Aldolase"/>
    <property type="match status" value="1"/>
</dbReference>